<dbReference type="OrthoDB" id="9790035at2"/>
<sequence length="442" mass="46640">MSTTALDTVVVAGGSMAGLLAAAAVRPYAQRVVVLERDHVPDEPHARPGTPQAPHTHGVLSSGRAAMEQLLPGLTDQLVDAGAVSGADIGSAGRWWVGGGLIAQCETGDRGLAVSRPLLEHTIRARVAELPEIELREAADVAHLAAEGGRVTGVMVRDRDGDGSEDAIPADLVIDATGRSGRAARWLPDIGASAPVEERIEVGIRYVTVHVKARDDDLDGLAFVVSAATPDVPKGGVAIRQEDGTWTLTLFGYGDVPPPLDTDGLRQLADLVVAPELAELLRDRDPLHEPLVYRFPDCRRRHFERLGDLPYGYAPVGDAICSVDPTFGQGMSLTAQEAVALGRAVAVGEDEVRTTYPKAAAAIVDTAWAVVQGTDLQIPGVRGTHPRGHGVVSRYVGRLQRVARRDPAVARAFLRVTNLVDPPPSLMAPPVAVRVLRPGAAG</sequence>
<dbReference type="RefSeq" id="WP_149769241.1">
    <property type="nucleotide sequence ID" value="NZ_VDFQ02000002.1"/>
</dbReference>
<evidence type="ECO:0000313" key="6">
    <source>
        <dbReference type="Proteomes" id="UP000307768"/>
    </source>
</evidence>
<evidence type="ECO:0000256" key="3">
    <source>
        <dbReference type="SAM" id="MobiDB-lite"/>
    </source>
</evidence>
<organism evidence="5 6">
    <name type="scientific">Mumia zhuanghuii</name>
    <dbReference type="NCBI Taxonomy" id="2585211"/>
    <lineage>
        <taxon>Bacteria</taxon>
        <taxon>Bacillati</taxon>
        <taxon>Actinomycetota</taxon>
        <taxon>Actinomycetes</taxon>
        <taxon>Propionibacteriales</taxon>
        <taxon>Nocardioidaceae</taxon>
        <taxon>Mumia</taxon>
    </lineage>
</organism>
<keyword evidence="2" id="KW-0560">Oxidoreductase</keyword>
<proteinExistence type="predicted"/>
<evidence type="ECO:0000259" key="4">
    <source>
        <dbReference type="Pfam" id="PF00890"/>
    </source>
</evidence>
<dbReference type="InterPro" id="IPR036188">
    <property type="entry name" value="FAD/NAD-bd_sf"/>
</dbReference>
<comment type="caution">
    <text evidence="5">The sequence shown here is derived from an EMBL/GenBank/DDBJ whole genome shotgun (WGS) entry which is preliminary data.</text>
</comment>
<evidence type="ECO:0000313" key="5">
    <source>
        <dbReference type="EMBL" id="KAA1423722.1"/>
    </source>
</evidence>
<dbReference type="SUPFAM" id="SSF51905">
    <property type="entry name" value="FAD/NAD(P)-binding domain"/>
    <property type="match status" value="1"/>
</dbReference>
<evidence type="ECO:0000256" key="1">
    <source>
        <dbReference type="ARBA" id="ARBA00022630"/>
    </source>
</evidence>
<dbReference type="EMBL" id="VDFQ02000002">
    <property type="protein sequence ID" value="KAA1423722.1"/>
    <property type="molecule type" value="Genomic_DNA"/>
</dbReference>
<evidence type="ECO:0000256" key="2">
    <source>
        <dbReference type="ARBA" id="ARBA00023002"/>
    </source>
</evidence>
<name>A0A5Q6S089_9ACTN</name>
<feature type="region of interest" description="Disordered" evidence="3">
    <location>
        <begin position="41"/>
        <end position="60"/>
    </location>
</feature>
<accession>A0A5Q6S089</accession>
<keyword evidence="1" id="KW-0285">Flavoprotein</keyword>
<protein>
    <submittedName>
        <fullName evidence="5">FAD-binding protein</fullName>
    </submittedName>
</protein>
<dbReference type="Gene3D" id="3.50.50.60">
    <property type="entry name" value="FAD/NAD(P)-binding domain"/>
    <property type="match status" value="1"/>
</dbReference>
<dbReference type="GO" id="GO:0016491">
    <property type="term" value="F:oxidoreductase activity"/>
    <property type="evidence" value="ECO:0007669"/>
    <property type="project" value="UniProtKB-KW"/>
</dbReference>
<dbReference type="PANTHER" id="PTHR43422">
    <property type="entry name" value="THIAMINE THIAZOLE SYNTHASE"/>
    <property type="match status" value="1"/>
</dbReference>
<dbReference type="InterPro" id="IPR003953">
    <property type="entry name" value="FAD-dep_OxRdtase_2_FAD-bd"/>
</dbReference>
<dbReference type="AlphaFoldDB" id="A0A5Q6S089"/>
<dbReference type="Proteomes" id="UP000307768">
    <property type="component" value="Unassembled WGS sequence"/>
</dbReference>
<gene>
    <name evidence="5" type="ORF">FE697_009110</name>
</gene>
<feature type="domain" description="FAD-dependent oxidoreductase 2 FAD-binding" evidence="4">
    <location>
        <begin position="116"/>
        <end position="223"/>
    </location>
</feature>
<dbReference type="Pfam" id="PF00890">
    <property type="entry name" value="FAD_binding_2"/>
    <property type="match status" value="1"/>
</dbReference>
<reference evidence="5 6" key="1">
    <citation type="submission" date="2019-09" db="EMBL/GenBank/DDBJ databases">
        <title>Mumia zhuanghuii sp. nov. isolated from the intestinal contents of plateau pika (Ochotona curzoniae) in the Qinghai-Tibet plateau of China.</title>
        <authorList>
            <person name="Tian Z."/>
        </authorList>
    </citation>
    <scope>NUCLEOTIDE SEQUENCE [LARGE SCALE GENOMIC DNA]</scope>
    <source>
        <strain evidence="6">350</strain>
    </source>
</reference>
<dbReference type="PANTHER" id="PTHR43422:SF3">
    <property type="entry name" value="THIAMINE THIAZOLE SYNTHASE"/>
    <property type="match status" value="1"/>
</dbReference>